<proteinExistence type="inferred from homology"/>
<dbReference type="InterPro" id="IPR002491">
    <property type="entry name" value="ABC_transptr_periplasmic_BD"/>
</dbReference>
<evidence type="ECO:0000313" key="8">
    <source>
        <dbReference type="EMBL" id="HIU44017.1"/>
    </source>
</evidence>
<evidence type="ECO:0000313" key="9">
    <source>
        <dbReference type="Proteomes" id="UP000824073"/>
    </source>
</evidence>
<evidence type="ECO:0000256" key="5">
    <source>
        <dbReference type="SAM" id="MobiDB-lite"/>
    </source>
</evidence>
<dbReference type="PROSITE" id="PS51257">
    <property type="entry name" value="PROKAR_LIPOPROTEIN"/>
    <property type="match status" value="1"/>
</dbReference>
<dbReference type="PANTHER" id="PTHR30532:SF28">
    <property type="entry name" value="PETROBACTIN-BINDING PROTEIN YCLQ"/>
    <property type="match status" value="1"/>
</dbReference>
<feature type="chain" id="PRO_5038623771" evidence="6">
    <location>
        <begin position="19"/>
        <end position="346"/>
    </location>
</feature>
<comment type="caution">
    <text evidence="8">The sequence shown here is derived from an EMBL/GenBank/DDBJ whole genome shotgun (WGS) entry which is preliminary data.</text>
</comment>
<sequence>MKKLLSLVMVLVLSLALAACSDATTGNPDSASNTDTSTAGSSDTPSDSGSQADAQAPETITIKSLNASQKEADLEVPYDPQRIAILDMASLDILDALGVGDRVVGTAQTSLSYLQGYINEDIPNLGTIKEADLEAVMSCEPDVIFIGGRLSSSYDALSEIAPVVYLSTDTELGVVESVRKNAGIIASMFGLEDQVDSLMADFDERIAALAEAASGQTAIVGMVTSGGFNVLGNDGRCSMIGREIGFDNIGVDADIDTSTHGNEASFEFIVEKDPDYIFVMDRDAAIQTEGAQLAQEIMENELVMSTRAYQDGHIVYLANPAVWYTAEGGITALDIMLQDLESALLS</sequence>
<dbReference type="GO" id="GO:0030288">
    <property type="term" value="C:outer membrane-bounded periplasmic space"/>
    <property type="evidence" value="ECO:0007669"/>
    <property type="project" value="TreeGrafter"/>
</dbReference>
<evidence type="ECO:0000256" key="1">
    <source>
        <dbReference type="ARBA" id="ARBA00004196"/>
    </source>
</evidence>
<gene>
    <name evidence="8" type="ORF">IAB67_06945</name>
</gene>
<dbReference type="PANTHER" id="PTHR30532">
    <property type="entry name" value="IRON III DICITRATE-BINDING PERIPLASMIC PROTEIN"/>
    <property type="match status" value="1"/>
</dbReference>
<organism evidence="8 9">
    <name type="scientific">Candidatus Ventrousia excrementavium</name>
    <dbReference type="NCBI Taxonomy" id="2840961"/>
    <lineage>
        <taxon>Bacteria</taxon>
        <taxon>Bacillati</taxon>
        <taxon>Bacillota</taxon>
        <taxon>Clostridia</taxon>
        <taxon>Eubacteriales</taxon>
        <taxon>Clostridiaceae</taxon>
        <taxon>Clostridiaceae incertae sedis</taxon>
        <taxon>Candidatus Ventrousia</taxon>
    </lineage>
</organism>
<comment type="similarity">
    <text evidence="2">Belongs to the bacterial solute-binding protein 8 family.</text>
</comment>
<feature type="compositionally biased region" description="Polar residues" evidence="5">
    <location>
        <begin position="24"/>
        <end position="53"/>
    </location>
</feature>
<dbReference type="Proteomes" id="UP000824073">
    <property type="component" value="Unassembled WGS sequence"/>
</dbReference>
<evidence type="ECO:0000256" key="4">
    <source>
        <dbReference type="ARBA" id="ARBA00022729"/>
    </source>
</evidence>
<comment type="subcellular location">
    <subcellularLocation>
        <location evidence="1">Cell envelope</location>
    </subcellularLocation>
</comment>
<dbReference type="Gene3D" id="3.40.50.1980">
    <property type="entry name" value="Nitrogenase molybdenum iron protein domain"/>
    <property type="match status" value="2"/>
</dbReference>
<keyword evidence="4 6" id="KW-0732">Signal</keyword>
<dbReference type="PROSITE" id="PS50983">
    <property type="entry name" value="FE_B12_PBP"/>
    <property type="match status" value="1"/>
</dbReference>
<dbReference type="GO" id="GO:1901678">
    <property type="term" value="P:iron coordination entity transport"/>
    <property type="evidence" value="ECO:0007669"/>
    <property type="project" value="UniProtKB-ARBA"/>
</dbReference>
<feature type="domain" description="Fe/B12 periplasmic-binding" evidence="7">
    <location>
        <begin position="82"/>
        <end position="346"/>
    </location>
</feature>
<protein>
    <submittedName>
        <fullName evidence="8">ABC transporter substrate-binding protein</fullName>
    </submittedName>
</protein>
<accession>A0A9D1IXH8</accession>
<reference evidence="8" key="2">
    <citation type="journal article" date="2021" name="PeerJ">
        <title>Extensive microbial diversity within the chicken gut microbiome revealed by metagenomics and culture.</title>
        <authorList>
            <person name="Gilroy R."/>
            <person name="Ravi A."/>
            <person name="Getino M."/>
            <person name="Pursley I."/>
            <person name="Horton D.L."/>
            <person name="Alikhan N.F."/>
            <person name="Baker D."/>
            <person name="Gharbi K."/>
            <person name="Hall N."/>
            <person name="Watson M."/>
            <person name="Adriaenssens E.M."/>
            <person name="Foster-Nyarko E."/>
            <person name="Jarju S."/>
            <person name="Secka A."/>
            <person name="Antonio M."/>
            <person name="Oren A."/>
            <person name="Chaudhuri R.R."/>
            <person name="La Ragione R."/>
            <person name="Hildebrand F."/>
            <person name="Pallen M.J."/>
        </authorList>
    </citation>
    <scope>NUCLEOTIDE SEQUENCE</scope>
    <source>
        <strain evidence="8">CHK191-8634</strain>
    </source>
</reference>
<dbReference type="EMBL" id="DVMR01000054">
    <property type="protein sequence ID" value="HIU44017.1"/>
    <property type="molecule type" value="Genomic_DNA"/>
</dbReference>
<evidence type="ECO:0000256" key="6">
    <source>
        <dbReference type="SAM" id="SignalP"/>
    </source>
</evidence>
<dbReference type="AlphaFoldDB" id="A0A9D1IXH8"/>
<keyword evidence="3" id="KW-0813">Transport</keyword>
<dbReference type="InterPro" id="IPR051313">
    <property type="entry name" value="Bact_iron-sidero_bind"/>
</dbReference>
<reference evidence="8" key="1">
    <citation type="submission" date="2020-10" db="EMBL/GenBank/DDBJ databases">
        <authorList>
            <person name="Gilroy R."/>
        </authorList>
    </citation>
    <scope>NUCLEOTIDE SEQUENCE</scope>
    <source>
        <strain evidence="8">CHK191-8634</strain>
    </source>
</reference>
<feature type="region of interest" description="Disordered" evidence="5">
    <location>
        <begin position="24"/>
        <end position="56"/>
    </location>
</feature>
<evidence type="ECO:0000256" key="3">
    <source>
        <dbReference type="ARBA" id="ARBA00022448"/>
    </source>
</evidence>
<dbReference type="SUPFAM" id="SSF53807">
    <property type="entry name" value="Helical backbone' metal receptor"/>
    <property type="match status" value="1"/>
</dbReference>
<feature type="signal peptide" evidence="6">
    <location>
        <begin position="1"/>
        <end position="18"/>
    </location>
</feature>
<name>A0A9D1IXH8_9CLOT</name>
<evidence type="ECO:0000256" key="2">
    <source>
        <dbReference type="ARBA" id="ARBA00008814"/>
    </source>
</evidence>
<dbReference type="Pfam" id="PF01497">
    <property type="entry name" value="Peripla_BP_2"/>
    <property type="match status" value="1"/>
</dbReference>
<evidence type="ECO:0000259" key="7">
    <source>
        <dbReference type="PROSITE" id="PS50983"/>
    </source>
</evidence>